<evidence type="ECO:0000256" key="7">
    <source>
        <dbReference type="ARBA" id="ARBA00023136"/>
    </source>
</evidence>
<dbReference type="Proteomes" id="UP000270581">
    <property type="component" value="Unassembled WGS sequence"/>
</dbReference>
<keyword evidence="7 8" id="KW-0472">Membrane</keyword>
<comment type="caution">
    <text evidence="9">The sequence shown here is derived from an EMBL/GenBank/DDBJ whole genome shotgun (WGS) entry which is preliminary data.</text>
</comment>
<feature type="transmembrane region" description="Helical" evidence="8">
    <location>
        <begin position="77"/>
        <end position="98"/>
    </location>
</feature>
<sequence>MLESQFVQLFGENRVVWGLVGGLVIAGMNLVGALLILVWRNPSQRGLDTSLGFAGGVMVAAAFTSLLIPAIEQYGNLLTTSIGFVLGVGFLAVSGYWVPYVQRLITGKTGEEALMAESGVTSPHEIDYSAGRLAGVVVFIIAITLHNMPEGLAVGVGFGSGNLSDAIPLMIAIGTQNIPEGFAVAVAARNAGLGSLWYAGVTGLRAGLVEIPIAVFGAAAVTIAEPLLPYAMGFAAGGMLYVIVNDIVPQTHGHGHDRTVTLGTMVGLLLMLSLDIALA</sequence>
<dbReference type="InterPro" id="IPR003689">
    <property type="entry name" value="ZIP"/>
</dbReference>
<dbReference type="AlphaFoldDB" id="A0AAJ4R8Z7"/>
<accession>A0AAJ4R8Z7</accession>
<evidence type="ECO:0000256" key="1">
    <source>
        <dbReference type="ARBA" id="ARBA00004651"/>
    </source>
</evidence>
<reference evidence="9 10" key="1">
    <citation type="submission" date="2018-11" db="EMBL/GenBank/DDBJ databases">
        <title>Genome sequences of Natronomonas sp. CBA1133.</title>
        <authorList>
            <person name="Roh S.W."/>
            <person name="Cha I.-T."/>
        </authorList>
    </citation>
    <scope>NUCLEOTIDE SEQUENCE [LARGE SCALE GENOMIC DNA]</scope>
    <source>
        <strain evidence="9 10">CBA1133</strain>
    </source>
</reference>
<dbReference type="GO" id="GO:0005886">
    <property type="term" value="C:plasma membrane"/>
    <property type="evidence" value="ECO:0007669"/>
    <property type="project" value="UniProtKB-SubCell"/>
</dbReference>
<dbReference type="RefSeq" id="WP_075936796.1">
    <property type="nucleotide sequence ID" value="NZ_BDJH01000002.1"/>
</dbReference>
<feature type="transmembrane region" description="Helical" evidence="8">
    <location>
        <begin position="15"/>
        <end position="39"/>
    </location>
</feature>
<comment type="subcellular location">
    <subcellularLocation>
        <location evidence="1">Cell membrane</location>
        <topology evidence="1">Multi-pass membrane protein</topology>
    </subcellularLocation>
</comment>
<evidence type="ECO:0000313" key="10">
    <source>
        <dbReference type="Proteomes" id="UP000270581"/>
    </source>
</evidence>
<keyword evidence="10" id="KW-1185">Reference proteome</keyword>
<protein>
    <submittedName>
        <fullName evidence="9">ZIP family metal transporter</fullName>
    </submittedName>
</protein>
<proteinExistence type="inferred from homology"/>
<dbReference type="PANTHER" id="PTHR11040:SF211">
    <property type="entry name" value="ZINC TRANSPORTER ZIP11"/>
    <property type="match status" value="1"/>
</dbReference>
<feature type="transmembrane region" description="Helical" evidence="8">
    <location>
        <begin position="196"/>
        <end position="221"/>
    </location>
</feature>
<evidence type="ECO:0000313" key="9">
    <source>
        <dbReference type="EMBL" id="RNJ26778.1"/>
    </source>
</evidence>
<feature type="transmembrane region" description="Helical" evidence="8">
    <location>
        <begin position="51"/>
        <end position="71"/>
    </location>
</feature>
<dbReference type="Pfam" id="PF02535">
    <property type="entry name" value="Zip"/>
    <property type="match status" value="1"/>
</dbReference>
<keyword evidence="4 8" id="KW-0812">Transmembrane</keyword>
<evidence type="ECO:0000256" key="5">
    <source>
        <dbReference type="ARBA" id="ARBA00022833"/>
    </source>
</evidence>
<evidence type="ECO:0000256" key="3">
    <source>
        <dbReference type="ARBA" id="ARBA00022475"/>
    </source>
</evidence>
<evidence type="ECO:0000256" key="2">
    <source>
        <dbReference type="ARBA" id="ARBA00006939"/>
    </source>
</evidence>
<evidence type="ECO:0000256" key="4">
    <source>
        <dbReference type="ARBA" id="ARBA00022692"/>
    </source>
</evidence>
<comment type="similarity">
    <text evidence="2">Belongs to the ZIP transporter (TC 2.A.5) family.</text>
</comment>
<gene>
    <name evidence="9" type="ORF">Nmn1133_08875</name>
</gene>
<dbReference type="GO" id="GO:0005385">
    <property type="term" value="F:zinc ion transmembrane transporter activity"/>
    <property type="evidence" value="ECO:0007669"/>
    <property type="project" value="TreeGrafter"/>
</dbReference>
<keyword evidence="3" id="KW-1003">Cell membrane</keyword>
<keyword evidence="5" id="KW-0862">Zinc</keyword>
<evidence type="ECO:0000256" key="6">
    <source>
        <dbReference type="ARBA" id="ARBA00022989"/>
    </source>
</evidence>
<keyword evidence="6 8" id="KW-1133">Transmembrane helix</keyword>
<feature type="transmembrane region" description="Helical" evidence="8">
    <location>
        <begin position="227"/>
        <end position="248"/>
    </location>
</feature>
<organism evidence="9 10">
    <name type="scientific">Halosegnis longus</name>
    <dbReference type="NCBI Taxonomy" id="2216012"/>
    <lineage>
        <taxon>Archaea</taxon>
        <taxon>Methanobacteriati</taxon>
        <taxon>Methanobacteriota</taxon>
        <taxon>Stenosarchaea group</taxon>
        <taxon>Halobacteria</taxon>
        <taxon>Halobacteriales</taxon>
        <taxon>Natronomonadaceae</taxon>
        <taxon>Halosegnis</taxon>
    </lineage>
</organism>
<evidence type="ECO:0000256" key="8">
    <source>
        <dbReference type="SAM" id="Phobius"/>
    </source>
</evidence>
<name>A0AAJ4R8Z7_9EURY</name>
<dbReference type="EMBL" id="RJJC01000001">
    <property type="protein sequence ID" value="RNJ26778.1"/>
    <property type="molecule type" value="Genomic_DNA"/>
</dbReference>
<dbReference type="PANTHER" id="PTHR11040">
    <property type="entry name" value="ZINC/IRON TRANSPORTER"/>
    <property type="match status" value="1"/>
</dbReference>